<proteinExistence type="predicted"/>
<comment type="caution">
    <text evidence="1">The sequence shown here is derived from an EMBL/GenBank/DDBJ whole genome shotgun (WGS) entry which is preliminary data.</text>
</comment>
<evidence type="ECO:0000313" key="2">
    <source>
        <dbReference type="Proteomes" id="UP001227192"/>
    </source>
</evidence>
<feature type="non-terminal residue" evidence="1">
    <location>
        <position position="1"/>
    </location>
</feature>
<dbReference type="Proteomes" id="UP001227192">
    <property type="component" value="Unassembled WGS sequence"/>
</dbReference>
<evidence type="ECO:0000313" key="1">
    <source>
        <dbReference type="EMBL" id="KAJ9486959.1"/>
    </source>
</evidence>
<organism evidence="1 2">
    <name type="scientific">Penicillium thymicola</name>
    <dbReference type="NCBI Taxonomy" id="293382"/>
    <lineage>
        <taxon>Eukaryota</taxon>
        <taxon>Fungi</taxon>
        <taxon>Dikarya</taxon>
        <taxon>Ascomycota</taxon>
        <taxon>Pezizomycotina</taxon>
        <taxon>Eurotiomycetes</taxon>
        <taxon>Eurotiomycetidae</taxon>
        <taxon>Eurotiales</taxon>
        <taxon>Aspergillaceae</taxon>
        <taxon>Penicillium</taxon>
    </lineage>
</organism>
<dbReference type="EMBL" id="LACB01000182">
    <property type="protein sequence ID" value="KAJ9486959.1"/>
    <property type="molecule type" value="Genomic_DNA"/>
</dbReference>
<gene>
    <name evidence="1" type="ORF">VN97_g6352</name>
</gene>
<reference evidence="1" key="1">
    <citation type="submission" date="2015-06" db="EMBL/GenBank/DDBJ databases">
        <authorList>
            <person name="Nguyen H."/>
        </authorList>
    </citation>
    <scope>NUCLEOTIDE SEQUENCE</scope>
    <source>
        <strain evidence="1">DAOM 180753</strain>
    </source>
</reference>
<accession>A0AAI9X834</accession>
<protein>
    <submittedName>
        <fullName evidence="1">Uncharacterized protein</fullName>
    </submittedName>
</protein>
<name>A0AAI9X834_PENTH</name>
<keyword evidence="2" id="KW-1185">Reference proteome</keyword>
<sequence>DRISLRSARG</sequence>
<reference evidence="1" key="2">
    <citation type="journal article" date="2016" name="Fungal Biol.">
        <title>Ochratoxin A production by Penicillium thymicola.</title>
        <authorList>
            <person name="Nguyen H.D.T."/>
            <person name="McMullin D.R."/>
            <person name="Ponomareva E."/>
            <person name="Riley R."/>
            <person name="Pomraning K.R."/>
            <person name="Baker S.E."/>
            <person name="Seifert K.A."/>
        </authorList>
    </citation>
    <scope>NUCLEOTIDE SEQUENCE</scope>
    <source>
        <strain evidence="1">DAOM 180753</strain>
    </source>
</reference>